<gene>
    <name evidence="7" type="ORF">GCM10025862_12420</name>
    <name evidence="8" type="ORF">GCM10025862_40820</name>
</gene>
<evidence type="ECO:0000256" key="3">
    <source>
        <dbReference type="ARBA" id="ARBA00022968"/>
    </source>
</evidence>
<keyword evidence="3" id="KW-0812">Transmembrane</keyword>
<dbReference type="InterPro" id="IPR013740">
    <property type="entry name" value="Redoxin"/>
</dbReference>
<dbReference type="EMBL" id="BSUJ01000001">
    <property type="protein sequence ID" value="GMA19221.1"/>
    <property type="molecule type" value="Genomic_DNA"/>
</dbReference>
<dbReference type="InterPro" id="IPR017937">
    <property type="entry name" value="Thioredoxin_CS"/>
</dbReference>
<keyword evidence="4" id="KW-1015">Disulfide bond</keyword>
<reference evidence="8" key="1">
    <citation type="journal article" date="2014" name="Int. J. Syst. Evol. Microbiol.">
        <title>Complete genome of a new Firmicutes species belonging to the dominant human colonic microbiota ('Ruminococcus bicirculans') reveals two chromosomes and a selective capacity to utilize plant glucans.</title>
        <authorList>
            <consortium name="NISC Comparative Sequencing Program"/>
            <person name="Wegmann U."/>
            <person name="Louis P."/>
            <person name="Goesmann A."/>
            <person name="Henrissat B."/>
            <person name="Duncan S.H."/>
            <person name="Flint H.J."/>
        </authorList>
    </citation>
    <scope>NUCLEOTIDE SEQUENCE</scope>
    <source>
        <strain evidence="8">NBRC 105830</strain>
    </source>
</reference>
<dbReference type="Gene3D" id="3.40.30.10">
    <property type="entry name" value="Glutaredoxin"/>
    <property type="match status" value="1"/>
</dbReference>
<sequence>MDGRTVTTGHPGKVVVVNVWASWCGPCRKEAPDLAAASRDTAGTSRFVGLNIRDQRDAAQAFSRAFNTPYPSIFDPEGKQLVKFSGQLTTTAIPTTLVIDRHGRSAARITGPVDRRTLVELITDTAKGK</sequence>
<dbReference type="EMBL" id="BSUJ01000003">
    <property type="protein sequence ID" value="GMA22060.1"/>
    <property type="molecule type" value="Genomic_DNA"/>
</dbReference>
<reference evidence="8" key="3">
    <citation type="submission" date="2023-02" db="EMBL/GenBank/DDBJ databases">
        <authorList>
            <person name="Sun Q."/>
            <person name="Mori K."/>
        </authorList>
    </citation>
    <scope>NUCLEOTIDE SEQUENCE</scope>
    <source>
        <strain evidence="8">NBRC 105830</strain>
    </source>
</reference>
<dbReference type="InterPro" id="IPR013766">
    <property type="entry name" value="Thioredoxin_domain"/>
</dbReference>
<name>A0ABQ6HU73_9MICO</name>
<dbReference type="SUPFAM" id="SSF52833">
    <property type="entry name" value="Thioredoxin-like"/>
    <property type="match status" value="1"/>
</dbReference>
<evidence type="ECO:0000313" key="8">
    <source>
        <dbReference type="EMBL" id="GMA22060.1"/>
    </source>
</evidence>
<dbReference type="PANTHER" id="PTHR42852">
    <property type="entry name" value="THIOL:DISULFIDE INTERCHANGE PROTEIN DSBE"/>
    <property type="match status" value="1"/>
</dbReference>
<dbReference type="Pfam" id="PF08534">
    <property type="entry name" value="Redoxin"/>
    <property type="match status" value="1"/>
</dbReference>
<evidence type="ECO:0000313" key="9">
    <source>
        <dbReference type="Proteomes" id="UP001157109"/>
    </source>
</evidence>
<evidence type="ECO:0000256" key="2">
    <source>
        <dbReference type="ARBA" id="ARBA00022748"/>
    </source>
</evidence>
<proteinExistence type="predicted"/>
<dbReference type="PANTHER" id="PTHR42852:SF6">
    <property type="entry name" value="THIOL:DISULFIDE INTERCHANGE PROTEIN DSBE"/>
    <property type="match status" value="1"/>
</dbReference>
<keyword evidence="3" id="KW-0735">Signal-anchor</keyword>
<evidence type="ECO:0000256" key="1">
    <source>
        <dbReference type="ARBA" id="ARBA00004196"/>
    </source>
</evidence>
<dbReference type="PROSITE" id="PS51352">
    <property type="entry name" value="THIOREDOXIN_2"/>
    <property type="match status" value="1"/>
</dbReference>
<accession>A0ABQ6HU73</accession>
<keyword evidence="5" id="KW-0676">Redox-active center</keyword>
<dbReference type="InterPro" id="IPR050553">
    <property type="entry name" value="Thioredoxin_ResA/DsbE_sf"/>
</dbReference>
<evidence type="ECO:0000313" key="7">
    <source>
        <dbReference type="EMBL" id="GMA19221.1"/>
    </source>
</evidence>
<dbReference type="CDD" id="cd02966">
    <property type="entry name" value="TlpA_like_family"/>
    <property type="match status" value="1"/>
</dbReference>
<reference evidence="9" key="2">
    <citation type="journal article" date="2019" name="Int. J. Syst. Evol. Microbiol.">
        <title>The Global Catalogue of Microorganisms (GCM) 10K type strain sequencing project: providing services to taxonomists for standard genome sequencing and annotation.</title>
        <authorList>
            <consortium name="The Broad Institute Genomics Platform"/>
            <consortium name="The Broad Institute Genome Sequencing Center for Infectious Disease"/>
            <person name="Wu L."/>
            <person name="Ma J."/>
        </authorList>
    </citation>
    <scope>NUCLEOTIDE SEQUENCE [LARGE SCALE GENOMIC DNA]</scope>
    <source>
        <strain evidence="9">NBRC 105830</strain>
    </source>
</reference>
<evidence type="ECO:0000256" key="5">
    <source>
        <dbReference type="ARBA" id="ARBA00023284"/>
    </source>
</evidence>
<protein>
    <recommendedName>
        <fullName evidence="6">Thioredoxin domain-containing protein</fullName>
    </recommendedName>
</protein>
<comment type="caution">
    <text evidence="8">The sequence shown here is derived from an EMBL/GenBank/DDBJ whole genome shotgun (WGS) entry which is preliminary data.</text>
</comment>
<feature type="domain" description="Thioredoxin" evidence="6">
    <location>
        <begin position="1"/>
        <end position="127"/>
    </location>
</feature>
<dbReference type="RefSeq" id="WP_241441895.1">
    <property type="nucleotide sequence ID" value="NZ_BSUJ01000001.1"/>
</dbReference>
<comment type="subcellular location">
    <subcellularLocation>
        <location evidence="1">Cell envelope</location>
    </subcellularLocation>
</comment>
<organism evidence="8 9">
    <name type="scientific">Arsenicicoccus piscis</name>
    <dbReference type="NCBI Taxonomy" id="673954"/>
    <lineage>
        <taxon>Bacteria</taxon>
        <taxon>Bacillati</taxon>
        <taxon>Actinomycetota</taxon>
        <taxon>Actinomycetes</taxon>
        <taxon>Micrococcales</taxon>
        <taxon>Intrasporangiaceae</taxon>
        <taxon>Arsenicicoccus</taxon>
    </lineage>
</organism>
<keyword evidence="2" id="KW-0201">Cytochrome c-type biogenesis</keyword>
<dbReference type="Proteomes" id="UP001157109">
    <property type="component" value="Unassembled WGS sequence"/>
</dbReference>
<keyword evidence="9" id="KW-1185">Reference proteome</keyword>
<dbReference type="InterPro" id="IPR036249">
    <property type="entry name" value="Thioredoxin-like_sf"/>
</dbReference>
<dbReference type="PROSITE" id="PS00194">
    <property type="entry name" value="THIOREDOXIN_1"/>
    <property type="match status" value="1"/>
</dbReference>
<evidence type="ECO:0000259" key="6">
    <source>
        <dbReference type="PROSITE" id="PS51352"/>
    </source>
</evidence>
<evidence type="ECO:0000256" key="4">
    <source>
        <dbReference type="ARBA" id="ARBA00023157"/>
    </source>
</evidence>